<dbReference type="AlphaFoldDB" id="A0A6C0LY93"/>
<evidence type="ECO:0000256" key="1">
    <source>
        <dbReference type="SAM" id="MobiDB-lite"/>
    </source>
</evidence>
<name>A0A6C0LY93_9ZZZZ</name>
<dbReference type="EMBL" id="MN740612">
    <property type="protein sequence ID" value="QHU35816.1"/>
    <property type="molecule type" value="Genomic_DNA"/>
</dbReference>
<organism evidence="2">
    <name type="scientific">viral metagenome</name>
    <dbReference type="NCBI Taxonomy" id="1070528"/>
    <lineage>
        <taxon>unclassified sequences</taxon>
        <taxon>metagenomes</taxon>
        <taxon>organismal metagenomes</taxon>
    </lineage>
</organism>
<proteinExistence type="predicted"/>
<accession>A0A6C0LY93</accession>
<sequence length="419" mass="45919">MTPSYDDDYYGTITYSTIDLNITGFSAFIGGVLLPDGRVIFVPHYALSIGILNSITNVFSTIPGAPGYGAYIDGVLLPDNRVIFVPYFSPTIGIFNSTNNTFSTILGTETAQIPGHAAYSGGVLVPDGRVIFVPYFAKTIGIFNSLDNSYSTISSTETAQIRGEGAYQGGILVPDGRVIFIPFLAKTIGIFDPKTNIYTTLPELPASSESQELSKSSDSSESSESSESKLPKLPGNGGYMNGVLLHDGRIVFIPHNTLTVGIFDPVTNIYSTIDGIQTLNIWNDKNININNTNNEMLGHGCYAGGVLLPDGRVIFVPHFSSIIIIFDPTTNTFNTFSGRCDSAYQGGILLQDGRVIFFPRHTRNIGVLTFSDEKAKHRTQTRLEKIKEELLAVTWHPKRMLSCLDYNERSELLHKWNLI</sequence>
<dbReference type="SUPFAM" id="SSF50998">
    <property type="entry name" value="Quinoprotein alcohol dehydrogenase-like"/>
    <property type="match status" value="1"/>
</dbReference>
<evidence type="ECO:0000313" key="2">
    <source>
        <dbReference type="EMBL" id="QHU35816.1"/>
    </source>
</evidence>
<reference evidence="2" key="1">
    <citation type="journal article" date="2020" name="Nature">
        <title>Giant virus diversity and host interactions through global metagenomics.</title>
        <authorList>
            <person name="Schulz F."/>
            <person name="Roux S."/>
            <person name="Paez-Espino D."/>
            <person name="Jungbluth S."/>
            <person name="Walsh D.A."/>
            <person name="Denef V.J."/>
            <person name="McMahon K.D."/>
            <person name="Konstantinidis K.T."/>
            <person name="Eloe-Fadrosh E.A."/>
            <person name="Kyrpides N.C."/>
            <person name="Woyke T."/>
        </authorList>
    </citation>
    <scope>NUCLEOTIDE SEQUENCE</scope>
    <source>
        <strain evidence="2">GVMAG-S-1035085-51</strain>
    </source>
</reference>
<protein>
    <submittedName>
        <fullName evidence="2">Uncharacterized protein</fullName>
    </submittedName>
</protein>
<dbReference type="InterPro" id="IPR011047">
    <property type="entry name" value="Quinoprotein_ADH-like_sf"/>
</dbReference>
<feature type="region of interest" description="Disordered" evidence="1">
    <location>
        <begin position="208"/>
        <end position="234"/>
    </location>
</feature>
<feature type="compositionally biased region" description="Low complexity" evidence="1">
    <location>
        <begin position="208"/>
        <end position="225"/>
    </location>
</feature>